<evidence type="ECO:0000256" key="2">
    <source>
        <dbReference type="ARBA" id="ARBA00013147"/>
    </source>
</evidence>
<organism evidence="9 10">
    <name type="scientific">Methanosarcina baikalica</name>
    <dbReference type="NCBI Taxonomy" id="3073890"/>
    <lineage>
        <taxon>Archaea</taxon>
        <taxon>Methanobacteriati</taxon>
        <taxon>Methanobacteriota</taxon>
        <taxon>Stenosarchaea group</taxon>
        <taxon>Methanomicrobia</taxon>
        <taxon>Methanosarcinales</taxon>
        <taxon>Methanosarcinaceae</taxon>
        <taxon>Methanosarcina</taxon>
    </lineage>
</organism>
<reference evidence="10" key="1">
    <citation type="submission" date="2023-07" db="EMBL/GenBank/DDBJ databases">
        <title>Whole-genome sequencing of a new Methanosarcina sp. Z-7115.</title>
        <authorList>
            <person name="Zhilina T.N."/>
            <person name="Merkel A.Y."/>
        </authorList>
    </citation>
    <scope>NUCLEOTIDE SEQUENCE [LARGE SCALE GENOMIC DNA]</scope>
    <source>
        <strain evidence="10">Z-7115</strain>
    </source>
</reference>
<sequence length="295" mass="32618">MIVGVMGPEGSYSEKAAKLWMQKYSMSGSELRYFADIEDAFLATVQGKSDISIIPIENSIEGSVGVTLDLLLENEAKIVGEIVVRIEHCLLSKGGPEKVRVILSHPQGLAQCRHFLKKHFPDAELRSTGSTSHAARLAGEFEEMAAIASPEAAECYGLKVLLSNIQDKKENYTRFIVLKAGKKTLTEPETGSEKCSSSACKTSLIVYLEKDRPGALYEILGTFAKRKINLTKIESRPSKKELGDYYFYIDFEGHDSDALVKDALKDIKAKTDTLKILGSYPAFKTFRSVNIDKGY</sequence>
<dbReference type="CDD" id="cd13532">
    <property type="entry name" value="PBP2_PDT_like"/>
    <property type="match status" value="1"/>
</dbReference>
<dbReference type="RefSeq" id="WP_310574830.1">
    <property type="nucleotide sequence ID" value="NZ_JAVKPK010000008.1"/>
</dbReference>
<comment type="pathway">
    <text evidence="1">Amino-acid biosynthesis; L-phenylalanine biosynthesis; phenylpyruvate from prephenate: step 1/1.</text>
</comment>
<dbReference type="NCBIfam" id="NF008865">
    <property type="entry name" value="PRK11898.1"/>
    <property type="match status" value="1"/>
</dbReference>
<dbReference type="InterPro" id="IPR001086">
    <property type="entry name" value="Preph_deHydtase"/>
</dbReference>
<evidence type="ECO:0000256" key="3">
    <source>
        <dbReference type="ARBA" id="ARBA00022605"/>
    </source>
</evidence>
<dbReference type="PANTHER" id="PTHR21022">
    <property type="entry name" value="PREPHENATE DEHYDRATASE P PROTEIN"/>
    <property type="match status" value="1"/>
</dbReference>
<dbReference type="Pfam" id="PF01842">
    <property type="entry name" value="ACT"/>
    <property type="match status" value="1"/>
</dbReference>
<dbReference type="EC" id="4.2.1.51" evidence="2"/>
<evidence type="ECO:0000259" key="8">
    <source>
        <dbReference type="PROSITE" id="PS51671"/>
    </source>
</evidence>
<dbReference type="PROSITE" id="PS00857">
    <property type="entry name" value="PREPHENATE_DEHYDR_1"/>
    <property type="match status" value="1"/>
</dbReference>
<proteinExistence type="predicted"/>
<dbReference type="InterPro" id="IPR002912">
    <property type="entry name" value="ACT_dom"/>
</dbReference>
<dbReference type="InterPro" id="IPR008242">
    <property type="entry name" value="Chor_mutase/pphenate_deHydtase"/>
</dbReference>
<evidence type="ECO:0000256" key="1">
    <source>
        <dbReference type="ARBA" id="ARBA00004741"/>
    </source>
</evidence>
<keyword evidence="4" id="KW-0057">Aromatic amino acid biosynthesis</keyword>
<keyword evidence="10" id="KW-1185">Reference proteome</keyword>
<dbReference type="InterPro" id="IPR018528">
    <property type="entry name" value="Preph_deHydtase_CS"/>
</dbReference>
<dbReference type="PROSITE" id="PS51171">
    <property type="entry name" value="PREPHENATE_DEHYDR_3"/>
    <property type="match status" value="1"/>
</dbReference>
<evidence type="ECO:0000256" key="5">
    <source>
        <dbReference type="ARBA" id="ARBA00023222"/>
    </source>
</evidence>
<keyword evidence="5" id="KW-0584">Phenylalanine biosynthesis</keyword>
<dbReference type="InterPro" id="IPR045865">
    <property type="entry name" value="ACT-like_dom_sf"/>
</dbReference>
<dbReference type="Proteomes" id="UP001246244">
    <property type="component" value="Unassembled WGS sequence"/>
</dbReference>
<dbReference type="CDD" id="cd04905">
    <property type="entry name" value="ACT_CM-PDT"/>
    <property type="match status" value="1"/>
</dbReference>
<evidence type="ECO:0000256" key="4">
    <source>
        <dbReference type="ARBA" id="ARBA00023141"/>
    </source>
</evidence>
<keyword evidence="3" id="KW-0028">Amino-acid biosynthesis</keyword>
<dbReference type="EMBL" id="JAVKPK010000008">
    <property type="protein sequence ID" value="MDR7664804.1"/>
    <property type="molecule type" value="Genomic_DNA"/>
</dbReference>
<dbReference type="Gene3D" id="3.30.70.260">
    <property type="match status" value="1"/>
</dbReference>
<gene>
    <name evidence="9" type="primary">pheA</name>
    <name evidence="9" type="ORF">RG963_03190</name>
</gene>
<dbReference type="SUPFAM" id="SSF53850">
    <property type="entry name" value="Periplasmic binding protein-like II"/>
    <property type="match status" value="1"/>
</dbReference>
<evidence type="ECO:0000259" key="7">
    <source>
        <dbReference type="PROSITE" id="PS51171"/>
    </source>
</evidence>
<dbReference type="PIRSF" id="PIRSF001500">
    <property type="entry name" value="Chor_mut_pdt_Ppr"/>
    <property type="match status" value="1"/>
</dbReference>
<feature type="domain" description="Prephenate dehydratase" evidence="7">
    <location>
        <begin position="2"/>
        <end position="180"/>
    </location>
</feature>
<name>A0ABU2CYI2_9EURY</name>
<dbReference type="PROSITE" id="PS51671">
    <property type="entry name" value="ACT"/>
    <property type="match status" value="1"/>
</dbReference>
<dbReference type="Pfam" id="PF00800">
    <property type="entry name" value="PDT"/>
    <property type="match status" value="1"/>
</dbReference>
<dbReference type="PANTHER" id="PTHR21022:SF19">
    <property type="entry name" value="PREPHENATE DEHYDRATASE-RELATED"/>
    <property type="match status" value="1"/>
</dbReference>
<keyword evidence="6 9" id="KW-0456">Lyase</keyword>
<evidence type="ECO:0000313" key="9">
    <source>
        <dbReference type="EMBL" id="MDR7664804.1"/>
    </source>
</evidence>
<protein>
    <recommendedName>
        <fullName evidence="2">prephenate dehydratase</fullName>
        <ecNumber evidence="2">4.2.1.51</ecNumber>
    </recommendedName>
</protein>
<dbReference type="Gene3D" id="3.40.190.10">
    <property type="entry name" value="Periplasmic binding protein-like II"/>
    <property type="match status" value="2"/>
</dbReference>
<accession>A0ABU2CYI2</accession>
<dbReference type="SUPFAM" id="SSF55021">
    <property type="entry name" value="ACT-like"/>
    <property type="match status" value="1"/>
</dbReference>
<evidence type="ECO:0000313" key="10">
    <source>
        <dbReference type="Proteomes" id="UP001246244"/>
    </source>
</evidence>
<feature type="domain" description="ACT" evidence="8">
    <location>
        <begin position="204"/>
        <end position="281"/>
    </location>
</feature>
<dbReference type="PROSITE" id="PS00858">
    <property type="entry name" value="PREPHENATE_DEHYDR_2"/>
    <property type="match status" value="1"/>
</dbReference>
<dbReference type="GO" id="GO:0004664">
    <property type="term" value="F:prephenate dehydratase activity"/>
    <property type="evidence" value="ECO:0007669"/>
    <property type="project" value="UniProtKB-EC"/>
</dbReference>
<comment type="caution">
    <text evidence="9">The sequence shown here is derived from an EMBL/GenBank/DDBJ whole genome shotgun (WGS) entry which is preliminary data.</text>
</comment>
<evidence type="ECO:0000256" key="6">
    <source>
        <dbReference type="ARBA" id="ARBA00023239"/>
    </source>
</evidence>